<dbReference type="SUPFAM" id="SSF50044">
    <property type="entry name" value="SH3-domain"/>
    <property type="match status" value="1"/>
</dbReference>
<evidence type="ECO:0000256" key="2">
    <source>
        <dbReference type="PROSITE-ProRule" id="PRU00192"/>
    </source>
</evidence>
<dbReference type="AlphaFoldDB" id="A0A3Q2T238"/>
<proteinExistence type="predicted"/>
<sequence>VKSALYDLFMRELDLEQGELIQVLFKEDGFWWFGRLANGSEGYFPSACVELLQVRTHLQVITWLWVRTM</sequence>
<dbReference type="STRING" id="8078.ENSFHEP00000007798"/>
<feature type="domain" description="SH3" evidence="3">
    <location>
        <begin position="1"/>
        <end position="54"/>
    </location>
</feature>
<dbReference type="Proteomes" id="UP000265000">
    <property type="component" value="Unplaced"/>
</dbReference>
<organism evidence="4 5">
    <name type="scientific">Fundulus heteroclitus</name>
    <name type="common">Killifish</name>
    <name type="synonym">Mummichog</name>
    <dbReference type="NCBI Taxonomy" id="8078"/>
    <lineage>
        <taxon>Eukaryota</taxon>
        <taxon>Metazoa</taxon>
        <taxon>Chordata</taxon>
        <taxon>Craniata</taxon>
        <taxon>Vertebrata</taxon>
        <taxon>Euteleostomi</taxon>
        <taxon>Actinopterygii</taxon>
        <taxon>Neopterygii</taxon>
        <taxon>Teleostei</taxon>
        <taxon>Neoteleostei</taxon>
        <taxon>Acanthomorphata</taxon>
        <taxon>Ovalentaria</taxon>
        <taxon>Atherinomorphae</taxon>
        <taxon>Cyprinodontiformes</taxon>
        <taxon>Fundulidae</taxon>
        <taxon>Fundulus</taxon>
    </lineage>
</organism>
<dbReference type="PROSITE" id="PS50002">
    <property type="entry name" value="SH3"/>
    <property type="match status" value="1"/>
</dbReference>
<keyword evidence="1 2" id="KW-0728">SH3 domain</keyword>
<dbReference type="SMART" id="SM00326">
    <property type="entry name" value="SH3"/>
    <property type="match status" value="1"/>
</dbReference>
<name>A0A3Q2T238_FUNHE</name>
<reference evidence="4" key="2">
    <citation type="submission" date="2025-09" db="UniProtKB">
        <authorList>
            <consortium name="Ensembl"/>
        </authorList>
    </citation>
    <scope>IDENTIFICATION</scope>
</reference>
<evidence type="ECO:0000313" key="5">
    <source>
        <dbReference type="Proteomes" id="UP000265000"/>
    </source>
</evidence>
<dbReference type="GeneTree" id="ENSGT01060000252586"/>
<dbReference type="Ensembl" id="ENSFHET00000003225.1">
    <property type="protein sequence ID" value="ENSFHEP00000007798.1"/>
    <property type="gene ID" value="ENSFHEG00000008947.1"/>
</dbReference>
<dbReference type="Pfam" id="PF00018">
    <property type="entry name" value="SH3_1"/>
    <property type="match status" value="1"/>
</dbReference>
<dbReference type="InterPro" id="IPR001452">
    <property type="entry name" value="SH3_domain"/>
</dbReference>
<dbReference type="Gene3D" id="2.30.30.40">
    <property type="entry name" value="SH3 Domains"/>
    <property type="match status" value="1"/>
</dbReference>
<evidence type="ECO:0000313" key="4">
    <source>
        <dbReference type="Ensembl" id="ENSFHEP00000007798.1"/>
    </source>
</evidence>
<evidence type="ECO:0000256" key="1">
    <source>
        <dbReference type="ARBA" id="ARBA00022443"/>
    </source>
</evidence>
<accession>A0A3Q2T238</accession>
<evidence type="ECO:0000259" key="3">
    <source>
        <dbReference type="PROSITE" id="PS50002"/>
    </source>
</evidence>
<reference evidence="4" key="1">
    <citation type="submission" date="2025-08" db="UniProtKB">
        <authorList>
            <consortium name="Ensembl"/>
        </authorList>
    </citation>
    <scope>IDENTIFICATION</scope>
</reference>
<protein>
    <recommendedName>
        <fullName evidence="3">SH3 domain-containing protein</fullName>
    </recommendedName>
</protein>
<keyword evidence="5" id="KW-1185">Reference proteome</keyword>
<dbReference type="InterPro" id="IPR036028">
    <property type="entry name" value="SH3-like_dom_sf"/>
</dbReference>